<gene>
    <name evidence="11" type="ORF">GAYE_HPEPCTG121G0119</name>
</gene>
<comment type="caution">
    <text evidence="11">The sequence shown here is derived from an EMBL/GenBank/DDBJ whole genome shotgun (WGS) entry which is preliminary data.</text>
</comment>
<dbReference type="FunFam" id="3.90.1490.10:FF:000001">
    <property type="entry name" value="Diphthine--ammonia ligase"/>
    <property type="match status" value="1"/>
</dbReference>
<dbReference type="GO" id="GO:0005524">
    <property type="term" value="F:ATP binding"/>
    <property type="evidence" value="ECO:0007669"/>
    <property type="project" value="UniProtKB-KW"/>
</dbReference>
<keyword evidence="6" id="KW-0067">ATP-binding</keyword>
<evidence type="ECO:0000256" key="7">
    <source>
        <dbReference type="ARBA" id="ARBA00029814"/>
    </source>
</evidence>
<evidence type="ECO:0000256" key="4">
    <source>
        <dbReference type="ARBA" id="ARBA00022598"/>
    </source>
</evidence>
<accession>A0AAV9I659</accession>
<organism evidence="11 12">
    <name type="scientific">Galdieria yellowstonensis</name>
    <dbReference type="NCBI Taxonomy" id="3028027"/>
    <lineage>
        <taxon>Eukaryota</taxon>
        <taxon>Rhodophyta</taxon>
        <taxon>Bangiophyceae</taxon>
        <taxon>Galdieriales</taxon>
        <taxon>Galdieriaceae</taxon>
        <taxon>Galdieria</taxon>
    </lineage>
</organism>
<reference evidence="11 12" key="1">
    <citation type="submission" date="2022-07" db="EMBL/GenBank/DDBJ databases">
        <title>Genome-wide signatures of adaptation to extreme environments.</title>
        <authorList>
            <person name="Cho C.H."/>
            <person name="Yoon H.S."/>
        </authorList>
    </citation>
    <scope>NUCLEOTIDE SEQUENCE [LARGE SCALE GENOMIC DNA]</scope>
    <source>
        <strain evidence="11 12">108.79 E11</strain>
    </source>
</reference>
<dbReference type="Pfam" id="PF01042">
    <property type="entry name" value="Ribonuc_L-PSP"/>
    <property type="match status" value="2"/>
</dbReference>
<dbReference type="GO" id="GO:0017183">
    <property type="term" value="P:protein histidyl modification to diphthamide"/>
    <property type="evidence" value="ECO:0007669"/>
    <property type="project" value="TreeGrafter"/>
</dbReference>
<dbReference type="PANTHER" id="PTHR12196:SF2">
    <property type="entry name" value="DIPHTHINE--AMMONIA LIGASE"/>
    <property type="match status" value="1"/>
</dbReference>
<name>A0AAV9I659_9RHOD</name>
<sequence length="722" mass="81578">MKVVALISGGKDSLFSICKCIAYGHQVVALANLGPEDPNVQDADSYMYQTVGHHIVEAYAKALKLPLFRKSTQGKALVTTLGYTSQPSDEVEDLYQLLLQVKQEMPQVEAVCSGAILSDYQRNRVENVCARLRLQSIAYLWRRNQKELLLEMLQSGIDAIVIKVASMGLYPRKHLGKHLVELVPVLMDLESKYGSNICGEGGELESLVLDCPLFYYRLIIDQAEPVTVSEDRFAPIGYLRIKKYHLQEKAPHVNRMDWIKTLVPIKPMPKPTTQRETRPPIQDKTPMDSSRRLEYLCSCKSRWCKTDRISYFLCCGGGNNKKEQELFSREANKEVLVEEITKDILQELEEALKESSLSREDVFYCQLYLDDMSLFARVNEVYASYFGLVEPPSRACIEVTSRKPQPTIMLEAFVCKKHGGEEPRKVVHIQSISEWAPPCIGPYSQACCFPHFVFMSGILPLYPPTVTIPPGLTIEMQTKLCIENVNQTMQVLPCTWKDILFIYAYITRPQDAQQVASLLYDAYGKQQFGLCVLPVRNLPRNGAVELQLICTSTSANSSHPFYKKRIVQGEYSLQDVGSRHMNSSFSLPADDSSTVTWQLCAGGSMILLHATWNPPPSSSSFKQQVTAMVHQWTVQLDKQLDPVGAHVAWTPLVGRLWLPPTALLDCDNLQDMIEDILVKVLSNARSINRTPAFIIPLEQDEKVRMCHLQLILQLDKVSHSRL</sequence>
<evidence type="ECO:0000256" key="5">
    <source>
        <dbReference type="ARBA" id="ARBA00022741"/>
    </source>
</evidence>
<evidence type="ECO:0000256" key="6">
    <source>
        <dbReference type="ARBA" id="ARBA00022840"/>
    </source>
</evidence>
<dbReference type="Pfam" id="PF01902">
    <property type="entry name" value="Diphthami_syn_2"/>
    <property type="match status" value="1"/>
</dbReference>
<dbReference type="Gene3D" id="3.90.1490.10">
    <property type="entry name" value="putative n-type atp pyrophosphatase, domain 2"/>
    <property type="match status" value="1"/>
</dbReference>
<comment type="catalytic activity">
    <reaction evidence="9">
        <text>diphthine-[translation elongation factor 2] + NH4(+) + ATP = diphthamide-[translation elongation factor 2] + AMP + diphosphate + H(+)</text>
        <dbReference type="Rhea" id="RHEA:19753"/>
        <dbReference type="Rhea" id="RHEA-COMP:10172"/>
        <dbReference type="Rhea" id="RHEA-COMP:10174"/>
        <dbReference type="ChEBI" id="CHEBI:15378"/>
        <dbReference type="ChEBI" id="CHEBI:16692"/>
        <dbReference type="ChEBI" id="CHEBI:28938"/>
        <dbReference type="ChEBI" id="CHEBI:30616"/>
        <dbReference type="ChEBI" id="CHEBI:33019"/>
        <dbReference type="ChEBI" id="CHEBI:82696"/>
        <dbReference type="ChEBI" id="CHEBI:456215"/>
        <dbReference type="EC" id="6.3.1.14"/>
    </reaction>
</comment>
<dbReference type="InterPro" id="IPR030662">
    <property type="entry name" value="DPH6/MJ0570"/>
</dbReference>
<dbReference type="Gene3D" id="3.30.1330.40">
    <property type="entry name" value="RutC-like"/>
    <property type="match status" value="2"/>
</dbReference>
<evidence type="ECO:0000256" key="3">
    <source>
        <dbReference type="ARBA" id="ARBA00018426"/>
    </source>
</evidence>
<evidence type="ECO:0000313" key="11">
    <source>
        <dbReference type="EMBL" id="KAK4522240.1"/>
    </source>
</evidence>
<evidence type="ECO:0000256" key="8">
    <source>
        <dbReference type="ARBA" id="ARBA00031552"/>
    </source>
</evidence>
<dbReference type="SUPFAM" id="SSF52402">
    <property type="entry name" value="Adenine nucleotide alpha hydrolases-like"/>
    <property type="match status" value="1"/>
</dbReference>
<comment type="pathway">
    <text evidence="1">Protein modification; peptidyl-diphthamide biosynthesis.</text>
</comment>
<dbReference type="CDD" id="cd00448">
    <property type="entry name" value="YjgF_YER057c_UK114_family"/>
    <property type="match status" value="1"/>
</dbReference>
<evidence type="ECO:0000256" key="1">
    <source>
        <dbReference type="ARBA" id="ARBA00005156"/>
    </source>
</evidence>
<dbReference type="PANTHER" id="PTHR12196">
    <property type="entry name" value="DOMAIN OF UNKNOWN FUNCTION 71 DUF71 -CONTAINING PROTEIN"/>
    <property type="match status" value="1"/>
</dbReference>
<keyword evidence="12" id="KW-1185">Reference proteome</keyword>
<evidence type="ECO:0000256" key="9">
    <source>
        <dbReference type="ARBA" id="ARBA00048108"/>
    </source>
</evidence>
<proteinExistence type="predicted"/>
<keyword evidence="4" id="KW-0436">Ligase</keyword>
<dbReference type="EMBL" id="JANCYU010000002">
    <property type="protein sequence ID" value="KAK4522240.1"/>
    <property type="molecule type" value="Genomic_DNA"/>
</dbReference>
<feature type="domain" description="Diphthamide synthase" evidence="10">
    <location>
        <begin position="1"/>
        <end position="244"/>
    </location>
</feature>
<dbReference type="NCBIfam" id="TIGR00290">
    <property type="entry name" value="MJ0570_dom"/>
    <property type="match status" value="1"/>
</dbReference>
<dbReference type="SUPFAM" id="SSF55298">
    <property type="entry name" value="YjgF-like"/>
    <property type="match status" value="2"/>
</dbReference>
<dbReference type="FunFam" id="3.40.50.620:FF:000145">
    <property type="entry name" value="ATP-binding domain containing protein"/>
    <property type="match status" value="1"/>
</dbReference>
<dbReference type="InterPro" id="IPR006175">
    <property type="entry name" value="YjgF/YER057c/UK114"/>
</dbReference>
<dbReference type="Gene3D" id="3.40.50.620">
    <property type="entry name" value="HUPs"/>
    <property type="match status" value="1"/>
</dbReference>
<dbReference type="Proteomes" id="UP001300502">
    <property type="component" value="Unassembled WGS sequence"/>
</dbReference>
<dbReference type="InterPro" id="IPR014729">
    <property type="entry name" value="Rossmann-like_a/b/a_fold"/>
</dbReference>
<evidence type="ECO:0000313" key="12">
    <source>
        <dbReference type="Proteomes" id="UP001300502"/>
    </source>
</evidence>
<dbReference type="AlphaFoldDB" id="A0AAV9I659"/>
<keyword evidence="5" id="KW-0547">Nucleotide-binding</keyword>
<evidence type="ECO:0000259" key="10">
    <source>
        <dbReference type="Pfam" id="PF01902"/>
    </source>
</evidence>
<protein>
    <recommendedName>
        <fullName evidence="3">Diphthine--ammonia ligase</fullName>
        <ecNumber evidence="2">6.3.1.14</ecNumber>
    </recommendedName>
    <alternativeName>
        <fullName evidence="7">Diphthamide synthase</fullName>
    </alternativeName>
    <alternativeName>
        <fullName evidence="8">Diphthamide synthetase</fullName>
    </alternativeName>
</protein>
<dbReference type="GO" id="GO:0017178">
    <property type="term" value="F:diphthine-ammonia ligase activity"/>
    <property type="evidence" value="ECO:0007669"/>
    <property type="project" value="UniProtKB-EC"/>
</dbReference>
<dbReference type="EC" id="6.3.1.14" evidence="2"/>
<dbReference type="CDD" id="cd01994">
    <property type="entry name" value="AANH_PF0828-like"/>
    <property type="match status" value="1"/>
</dbReference>
<dbReference type="InterPro" id="IPR002761">
    <property type="entry name" value="Diphthami_syn_dom"/>
</dbReference>
<dbReference type="InterPro" id="IPR035959">
    <property type="entry name" value="RutC-like_sf"/>
</dbReference>
<evidence type="ECO:0000256" key="2">
    <source>
        <dbReference type="ARBA" id="ARBA00012089"/>
    </source>
</evidence>